<evidence type="ECO:0000256" key="12">
    <source>
        <dbReference type="ARBA" id="ARBA00040282"/>
    </source>
</evidence>
<evidence type="ECO:0000256" key="7">
    <source>
        <dbReference type="ARBA" id="ARBA00022989"/>
    </source>
</evidence>
<keyword evidence="6" id="KW-0809">Transit peptide</keyword>
<evidence type="ECO:0000256" key="9">
    <source>
        <dbReference type="ARBA" id="ARBA00023002"/>
    </source>
</evidence>
<dbReference type="GO" id="GO:0002082">
    <property type="term" value="P:regulation of oxidative phosphorylation"/>
    <property type="evidence" value="ECO:0007669"/>
    <property type="project" value="TreeGrafter"/>
</dbReference>
<keyword evidence="11 14" id="KW-0472">Membrane</keyword>
<comment type="subcellular location">
    <subcellularLocation>
        <location evidence="1">Mitochondrion inner membrane</location>
        <topology evidence="1">Single-pass membrane protein</topology>
    </subcellularLocation>
</comment>
<evidence type="ECO:0000256" key="4">
    <source>
        <dbReference type="ARBA" id="ARBA00022692"/>
    </source>
</evidence>
<dbReference type="InterPro" id="IPR039297">
    <property type="entry name" value="COX7a"/>
</dbReference>
<dbReference type="InterPro" id="IPR003177">
    <property type="entry name" value="Cytc_oxidase_su7a_met"/>
</dbReference>
<dbReference type="GO" id="GO:0097250">
    <property type="term" value="P:mitochondrial respirasome assembly"/>
    <property type="evidence" value="ECO:0007669"/>
    <property type="project" value="TreeGrafter"/>
</dbReference>
<organism evidence="15">
    <name type="scientific">Agkistrodon contortrix contortrix</name>
    <name type="common">Southern copperhead</name>
    <dbReference type="NCBI Taxonomy" id="8713"/>
    <lineage>
        <taxon>Eukaryota</taxon>
        <taxon>Metazoa</taxon>
        <taxon>Chordata</taxon>
        <taxon>Craniata</taxon>
        <taxon>Vertebrata</taxon>
        <taxon>Euteleostomi</taxon>
        <taxon>Lepidosauria</taxon>
        <taxon>Squamata</taxon>
        <taxon>Bifurcata</taxon>
        <taxon>Unidentata</taxon>
        <taxon>Episquamata</taxon>
        <taxon>Toxicofera</taxon>
        <taxon>Serpentes</taxon>
        <taxon>Colubroidea</taxon>
        <taxon>Viperidae</taxon>
        <taxon>Crotalinae</taxon>
        <taxon>Agkistrodon</taxon>
    </lineage>
</organism>
<evidence type="ECO:0000256" key="13">
    <source>
        <dbReference type="ARBA" id="ARBA00042325"/>
    </source>
</evidence>
<evidence type="ECO:0000256" key="14">
    <source>
        <dbReference type="SAM" id="Phobius"/>
    </source>
</evidence>
<keyword evidence="4 14" id="KW-0812">Transmembrane</keyword>
<dbReference type="PANTHER" id="PTHR10510">
    <property type="entry name" value="CYTOCHROME C OXIDASE POLYPEPTIDE 7A"/>
    <property type="match status" value="1"/>
</dbReference>
<comment type="pathway">
    <text evidence="2">Energy metabolism; oxidative phosphorylation.</text>
</comment>
<keyword evidence="8" id="KW-0007">Acetylation</keyword>
<dbReference type="EMBL" id="GDAY02000934">
    <property type="protein sequence ID" value="JAV50493.1"/>
    <property type="molecule type" value="Transcribed_RNA"/>
</dbReference>
<evidence type="ECO:0000313" key="15">
    <source>
        <dbReference type="EMBL" id="JAV50493.1"/>
    </source>
</evidence>
<dbReference type="GO" id="GO:0016491">
    <property type="term" value="F:oxidoreductase activity"/>
    <property type="evidence" value="ECO:0007669"/>
    <property type="project" value="UniProtKB-KW"/>
</dbReference>
<evidence type="ECO:0000256" key="6">
    <source>
        <dbReference type="ARBA" id="ARBA00022946"/>
    </source>
</evidence>
<keyword evidence="10" id="KW-0496">Mitochondrion</keyword>
<reference evidence="15" key="1">
    <citation type="journal article" date="2015" name="G3 (Bethesda)">
        <title>Post-transcriptional mechanisms contribute little to phenotypic variation in snake venoms.</title>
        <authorList>
            <person name="Rokyta D.R."/>
            <person name="Margres M.J."/>
            <person name="Calvin K."/>
        </authorList>
    </citation>
    <scope>NUCLEOTIDE SEQUENCE</scope>
    <source>
        <strain evidence="15">KW1091</strain>
        <tissue evidence="15">Venom gland</tissue>
    </source>
</reference>
<keyword evidence="5" id="KW-0999">Mitochondrion inner membrane</keyword>
<evidence type="ECO:0000256" key="2">
    <source>
        <dbReference type="ARBA" id="ARBA00004673"/>
    </source>
</evidence>
<dbReference type="GO" id="GO:0005743">
    <property type="term" value="C:mitochondrial inner membrane"/>
    <property type="evidence" value="ECO:0007669"/>
    <property type="project" value="UniProtKB-SubCell"/>
</dbReference>
<dbReference type="PANTHER" id="PTHR10510:SF15">
    <property type="entry name" value="CYTOCHROME C OXIDASE SUBUNIT 7A2, MITOCHONDRIAL"/>
    <property type="match status" value="1"/>
</dbReference>
<keyword evidence="7 14" id="KW-1133">Transmembrane helix</keyword>
<dbReference type="FunFam" id="4.10.91.10:FF:000001">
    <property type="entry name" value="Cytochrome c oxidase subunit 7A1, mitochondrial"/>
    <property type="match status" value="1"/>
</dbReference>
<dbReference type="AlphaFoldDB" id="A0A1W7RH76"/>
<dbReference type="Pfam" id="PF02238">
    <property type="entry name" value="COX7a"/>
    <property type="match status" value="1"/>
</dbReference>
<name>A0A1W7RH76_AGKCO</name>
<reference evidence="15" key="2">
    <citation type="submission" date="2017-04" db="EMBL/GenBank/DDBJ databases">
        <title>Venomic assessment of a copperhead snake (Agkistrodon contortrix) produced by parthenogenesis.</title>
        <authorList>
            <person name="Calvete J.J."/>
            <person name="Casewell N."/>
            <person name="Wuster W."/>
            <person name="Rokyta D.R."/>
            <person name="Storey D."/>
            <person name="Smith C.S."/>
            <person name="Schuett G.W."/>
            <person name="Booth W."/>
        </authorList>
    </citation>
    <scope>NUCLEOTIDE SEQUENCE</scope>
    <source>
        <strain evidence="15">KW1091</strain>
        <tissue evidence="15">Venom gland</tissue>
    </source>
</reference>
<accession>A0A1W7RH76</accession>
<feature type="transmembrane region" description="Helical" evidence="14">
    <location>
        <begin position="53"/>
        <end position="74"/>
    </location>
</feature>
<evidence type="ECO:0000256" key="3">
    <source>
        <dbReference type="ARBA" id="ARBA00009331"/>
    </source>
</evidence>
<keyword evidence="9" id="KW-0560">Oxidoreductase</keyword>
<dbReference type="GO" id="GO:0006123">
    <property type="term" value="P:mitochondrial electron transport, cytochrome c to oxygen"/>
    <property type="evidence" value="ECO:0007669"/>
    <property type="project" value="InterPro"/>
</dbReference>
<dbReference type="SUPFAM" id="SSF81419">
    <property type="entry name" value="Mitochondrial cytochrome c oxidase subunit VIIa"/>
    <property type="match status" value="1"/>
</dbReference>
<evidence type="ECO:0000256" key="5">
    <source>
        <dbReference type="ARBA" id="ARBA00022792"/>
    </source>
</evidence>
<dbReference type="Gene3D" id="4.10.91.10">
    <property type="entry name" value="Cytochrome c oxidase, subunit VIIa"/>
    <property type="match status" value="1"/>
</dbReference>
<evidence type="ECO:0000256" key="1">
    <source>
        <dbReference type="ARBA" id="ARBA00004434"/>
    </source>
</evidence>
<dbReference type="CDD" id="cd00928">
    <property type="entry name" value="Cyt_c_Oxidase_VIIa"/>
    <property type="match status" value="1"/>
</dbReference>
<proteinExistence type="inferred from homology"/>
<evidence type="ECO:0000256" key="11">
    <source>
        <dbReference type="ARBA" id="ARBA00023136"/>
    </source>
</evidence>
<dbReference type="InterPro" id="IPR036539">
    <property type="entry name" value="Cyt_c_oxidase_su7a_sf"/>
</dbReference>
<comment type="similarity">
    <text evidence="3">Belongs to the cytochrome c oxidase VIIa family.</text>
</comment>
<protein>
    <recommendedName>
        <fullName evidence="12">Cytochrome c oxidase subunit 7A2, mitochondrial</fullName>
    </recommendedName>
    <alternativeName>
        <fullName evidence="13">Cytochrome c oxidase subunit VIIa-liver/heart</fullName>
    </alternativeName>
</protein>
<evidence type="ECO:0000256" key="10">
    <source>
        <dbReference type="ARBA" id="ARBA00023128"/>
    </source>
</evidence>
<dbReference type="GO" id="GO:0045277">
    <property type="term" value="C:respiratory chain complex IV"/>
    <property type="evidence" value="ECO:0007669"/>
    <property type="project" value="InterPro"/>
</dbReference>
<sequence>MFRTLLAVRQVTQNPINFASRRQLANRIGEKQKHFQEDNGVPVHLKNGIPDVLLYRITMVLSLFGVGYAFYNFYEIGKSKKN</sequence>
<evidence type="ECO:0000256" key="8">
    <source>
        <dbReference type="ARBA" id="ARBA00022990"/>
    </source>
</evidence>